<proteinExistence type="predicted"/>
<evidence type="ECO:0000256" key="2">
    <source>
        <dbReference type="PROSITE-ProRule" id="PRU00059"/>
    </source>
</evidence>
<dbReference type="OrthoDB" id="8950604at2759"/>
<reference evidence="4 5" key="1">
    <citation type="journal article" date="2019" name="BMC Genomics">
        <title>New insights from Opisthorchis felineus genome: update on genomics of the epidemiologically important liver flukes.</title>
        <authorList>
            <person name="Ershov N.I."/>
            <person name="Mordvinov V.A."/>
            <person name="Prokhortchouk E.B."/>
            <person name="Pakharukova M.Y."/>
            <person name="Gunbin K.V."/>
            <person name="Ustyantsev K."/>
            <person name="Genaev M.A."/>
            <person name="Blinov A.G."/>
            <person name="Mazur A."/>
            <person name="Boulygina E."/>
            <person name="Tsygankova S."/>
            <person name="Khrameeva E."/>
            <person name="Chekanov N."/>
            <person name="Fan G."/>
            <person name="Xiao A."/>
            <person name="Zhang H."/>
            <person name="Xu X."/>
            <person name="Yang H."/>
            <person name="Solovyev V."/>
            <person name="Lee S.M."/>
            <person name="Liu X."/>
            <person name="Afonnikov D.A."/>
            <person name="Skryabin K.G."/>
        </authorList>
    </citation>
    <scope>NUCLEOTIDE SEQUENCE [LARGE SCALE GENOMIC DNA]</scope>
    <source>
        <strain evidence="4">AK-0245</strain>
        <tissue evidence="4">Whole organism</tissue>
    </source>
</reference>
<evidence type="ECO:0000313" key="4">
    <source>
        <dbReference type="EMBL" id="TGZ64711.1"/>
    </source>
</evidence>
<sequence>LENGYDYVNITEDGRSLGIWTGSENPPPIQSVGMELAVTITSDHSIQNAGFLANYSR</sequence>
<protein>
    <recommendedName>
        <fullName evidence="3">CUB domain-containing protein</fullName>
    </recommendedName>
</protein>
<dbReference type="EMBL" id="SJOL01006634">
    <property type="protein sequence ID" value="TGZ64711.1"/>
    <property type="molecule type" value="Genomic_DNA"/>
</dbReference>
<dbReference type="AlphaFoldDB" id="A0A4S2LM20"/>
<dbReference type="Proteomes" id="UP000308267">
    <property type="component" value="Unassembled WGS sequence"/>
</dbReference>
<feature type="non-terminal residue" evidence="4">
    <location>
        <position position="57"/>
    </location>
</feature>
<name>A0A4S2LM20_OPIFE</name>
<dbReference type="InterPro" id="IPR000859">
    <property type="entry name" value="CUB_dom"/>
</dbReference>
<dbReference type="SUPFAM" id="SSF49854">
    <property type="entry name" value="Spermadhesin, CUB domain"/>
    <property type="match status" value="1"/>
</dbReference>
<dbReference type="STRING" id="147828.A0A4S2LM20"/>
<evidence type="ECO:0000256" key="1">
    <source>
        <dbReference type="ARBA" id="ARBA00023157"/>
    </source>
</evidence>
<organism evidence="4 5">
    <name type="scientific">Opisthorchis felineus</name>
    <dbReference type="NCBI Taxonomy" id="147828"/>
    <lineage>
        <taxon>Eukaryota</taxon>
        <taxon>Metazoa</taxon>
        <taxon>Spiralia</taxon>
        <taxon>Lophotrochozoa</taxon>
        <taxon>Platyhelminthes</taxon>
        <taxon>Trematoda</taxon>
        <taxon>Digenea</taxon>
        <taxon>Opisthorchiida</taxon>
        <taxon>Opisthorchiata</taxon>
        <taxon>Opisthorchiidae</taxon>
        <taxon>Opisthorchis</taxon>
    </lineage>
</organism>
<feature type="non-terminal residue" evidence="4">
    <location>
        <position position="1"/>
    </location>
</feature>
<comment type="caution">
    <text evidence="2">Lacks conserved residue(s) required for the propagation of feature annotation.</text>
</comment>
<keyword evidence="1" id="KW-1015">Disulfide bond</keyword>
<accession>A0A4S2LM20</accession>
<evidence type="ECO:0000259" key="3">
    <source>
        <dbReference type="PROSITE" id="PS01180"/>
    </source>
</evidence>
<evidence type="ECO:0000313" key="5">
    <source>
        <dbReference type="Proteomes" id="UP000308267"/>
    </source>
</evidence>
<feature type="domain" description="CUB" evidence="3">
    <location>
        <begin position="1"/>
        <end position="57"/>
    </location>
</feature>
<dbReference type="InterPro" id="IPR035914">
    <property type="entry name" value="Sperma_CUB_dom_sf"/>
</dbReference>
<dbReference type="PROSITE" id="PS01180">
    <property type="entry name" value="CUB"/>
    <property type="match status" value="1"/>
</dbReference>
<keyword evidence="5" id="KW-1185">Reference proteome</keyword>
<dbReference type="Pfam" id="PF00431">
    <property type="entry name" value="CUB"/>
    <property type="match status" value="1"/>
</dbReference>
<dbReference type="Gene3D" id="2.60.120.290">
    <property type="entry name" value="Spermadhesin, CUB domain"/>
    <property type="match status" value="1"/>
</dbReference>
<gene>
    <name evidence="4" type="ORF">CRM22_006230</name>
</gene>
<dbReference type="CDD" id="cd00041">
    <property type="entry name" value="CUB"/>
    <property type="match status" value="1"/>
</dbReference>
<comment type="caution">
    <text evidence="4">The sequence shown here is derived from an EMBL/GenBank/DDBJ whole genome shotgun (WGS) entry which is preliminary data.</text>
</comment>